<dbReference type="EMBL" id="PTRA01000010">
    <property type="protein sequence ID" value="PQA53192.1"/>
    <property type="molecule type" value="Genomic_DNA"/>
</dbReference>
<evidence type="ECO:0000313" key="1">
    <source>
        <dbReference type="EMBL" id="PQA53192.1"/>
    </source>
</evidence>
<dbReference type="Proteomes" id="UP000239590">
    <property type="component" value="Unassembled WGS sequence"/>
</dbReference>
<organism evidence="1 2">
    <name type="scientific">Siphonobacter curvatus</name>
    <dbReference type="NCBI Taxonomy" id="2094562"/>
    <lineage>
        <taxon>Bacteria</taxon>
        <taxon>Pseudomonadati</taxon>
        <taxon>Bacteroidota</taxon>
        <taxon>Cytophagia</taxon>
        <taxon>Cytophagales</taxon>
        <taxon>Cytophagaceae</taxon>
        <taxon>Siphonobacter</taxon>
    </lineage>
</organism>
<dbReference type="RefSeq" id="WP_104716106.1">
    <property type="nucleotide sequence ID" value="NZ_PTRA01000010.1"/>
</dbReference>
<dbReference type="OrthoDB" id="1039148at2"/>
<keyword evidence="2" id="KW-1185">Reference proteome</keyword>
<dbReference type="InterPro" id="IPR022276">
    <property type="entry name" value="Conjug_transposon_TraK"/>
</dbReference>
<name>A0A2S7IEK3_9BACT</name>
<dbReference type="AlphaFoldDB" id="A0A2S7IEK3"/>
<dbReference type="NCBIfam" id="TIGR03781">
    <property type="entry name" value="Bac_Flav_CT_K"/>
    <property type="match status" value="1"/>
</dbReference>
<reference evidence="2" key="1">
    <citation type="submission" date="2018-02" db="EMBL/GenBank/DDBJ databases">
        <title>Genome sequencing of Solimonas sp. HR-BB.</title>
        <authorList>
            <person name="Lee Y."/>
            <person name="Jeon C.O."/>
        </authorList>
    </citation>
    <scope>NUCLEOTIDE SEQUENCE [LARGE SCALE GENOMIC DNA]</scope>
    <source>
        <strain evidence="2">HR-U</strain>
    </source>
</reference>
<accession>A0A2S7IEK3</accession>
<proteinExistence type="predicted"/>
<protein>
    <submittedName>
        <fullName evidence="1">Conjugative transposon protein TraK</fullName>
    </submittedName>
</protein>
<gene>
    <name evidence="1" type="primary">traK</name>
    <name evidence="1" type="ORF">C5O19_25010</name>
</gene>
<sequence length="202" mass="23091">MFQRLRSLDAAFRILRTFTLCVIAGSLALGAFALYLSHRLITESRQRVYVLAAGQALEAYAAGQKEQLAIETRDHVKTFHQHFFTLDPDEKLIQANLRQAFYLADGSAKQAYDNLKESGYYAGVVAGNISQRIEVDSISVNTTEHPYRFRCVATQRLIRSSHTVRRRLVTQGRLRSVGRSEHNPHGFLIERWTTLENRDIRP</sequence>
<evidence type="ECO:0000313" key="2">
    <source>
        <dbReference type="Proteomes" id="UP000239590"/>
    </source>
</evidence>
<comment type="caution">
    <text evidence="1">The sequence shown here is derived from an EMBL/GenBank/DDBJ whole genome shotgun (WGS) entry which is preliminary data.</text>
</comment>